<keyword evidence="1" id="KW-1133">Transmembrane helix</keyword>
<proteinExistence type="predicted"/>
<organism evidence="2">
    <name type="scientific">Octopus bimaculoides</name>
    <name type="common">California two-spotted octopus</name>
    <dbReference type="NCBI Taxonomy" id="37653"/>
    <lineage>
        <taxon>Eukaryota</taxon>
        <taxon>Metazoa</taxon>
        <taxon>Spiralia</taxon>
        <taxon>Lophotrochozoa</taxon>
        <taxon>Mollusca</taxon>
        <taxon>Cephalopoda</taxon>
        <taxon>Coleoidea</taxon>
        <taxon>Octopodiformes</taxon>
        <taxon>Octopoda</taxon>
        <taxon>Incirrata</taxon>
        <taxon>Octopodidae</taxon>
        <taxon>Octopus</taxon>
    </lineage>
</organism>
<dbReference type="AlphaFoldDB" id="A0A0L8FMZ4"/>
<dbReference type="EMBL" id="KQ428640">
    <property type="protein sequence ID" value="KOF66018.1"/>
    <property type="molecule type" value="Genomic_DNA"/>
</dbReference>
<name>A0A0L8FMZ4_OCTBM</name>
<accession>A0A0L8FMZ4</accession>
<gene>
    <name evidence="2" type="ORF">OCBIM_22013742mg</name>
</gene>
<sequence>MWVCYSESPPRHSVMKITQQTTGYTAGVCVCVCACLIYSCFDSVPLYFRMISLWLCATPHMTTFSCIEIICTFSR</sequence>
<evidence type="ECO:0000313" key="2">
    <source>
        <dbReference type="EMBL" id="KOF66018.1"/>
    </source>
</evidence>
<feature type="transmembrane region" description="Helical" evidence="1">
    <location>
        <begin position="21"/>
        <end position="39"/>
    </location>
</feature>
<protein>
    <submittedName>
        <fullName evidence="2">Uncharacterized protein</fullName>
    </submittedName>
</protein>
<evidence type="ECO:0000256" key="1">
    <source>
        <dbReference type="SAM" id="Phobius"/>
    </source>
</evidence>
<keyword evidence="1" id="KW-0472">Membrane</keyword>
<feature type="transmembrane region" description="Helical" evidence="1">
    <location>
        <begin position="51"/>
        <end position="73"/>
    </location>
</feature>
<reference evidence="2" key="1">
    <citation type="submission" date="2015-07" db="EMBL/GenBank/DDBJ databases">
        <title>MeaNS - Measles Nucleotide Surveillance Program.</title>
        <authorList>
            <person name="Tran T."/>
            <person name="Druce J."/>
        </authorList>
    </citation>
    <scope>NUCLEOTIDE SEQUENCE</scope>
    <source>
        <strain evidence="2">UCB-OBI-ISO-001</strain>
        <tissue evidence="2">Gonad</tissue>
    </source>
</reference>
<keyword evidence="1" id="KW-0812">Transmembrane</keyword>